<dbReference type="FunFam" id="3.40.50.720:FF:000085">
    <property type="entry name" value="Dihydroflavonol reductase"/>
    <property type="match status" value="1"/>
</dbReference>
<proteinExistence type="inferred from homology"/>
<keyword evidence="1" id="KW-0521">NADP</keyword>
<dbReference type="AlphaFoldDB" id="A0A438KNI9"/>
<protein>
    <submittedName>
        <fullName evidence="5">Cinnamoyl-CoA reductase 1</fullName>
    </submittedName>
</protein>
<sequence>MSSESGSVTRSEVVCVTGGSGYIGSWLVCLLLRRGYTVHATVKNLKDERETKHLEALEGAGSRLRLFQIDVLDYDSIVAAVNGAAGVFHLASPCIVDQVQDPEKELLDPAIKGTNNVLTAAKELGVGRVVVTSSISAIIPSPNWPADVVKGEDCWTDTEYCKQKGIWYPLSKTLAEKAAWEFAKEKGLDVVVVNPGTVMGPILPPGLNASMLMILRLLQGNVLHKFLLNYHISYITNASITRISLLKRVFVCCLVTYTSPYAVCSSLISGLKAFELSWGEHGERFTNFLSYLLTIKPGTKAHLLCKSGCTDIYEDFFMGSVHVKDVALAHILVYENKSASGRHLCVEAISHYGDFAAKVAELYPEYKVPRLPKDTQPGLLRAKTASKKLMDLGLQFIPMEQIIKDSVESLRSKGFIS</sequence>
<keyword evidence="2" id="KW-0560">Oxidoreductase</keyword>
<evidence type="ECO:0000313" key="6">
    <source>
        <dbReference type="Proteomes" id="UP000288805"/>
    </source>
</evidence>
<dbReference type="PANTHER" id="PTHR10366:SF369">
    <property type="entry name" value="CINNAMOYL-COA REDUCTASE-LIKE PROTEIN"/>
    <property type="match status" value="1"/>
</dbReference>
<dbReference type="SUPFAM" id="SSF51735">
    <property type="entry name" value="NAD(P)-binding Rossmann-fold domains"/>
    <property type="match status" value="1"/>
</dbReference>
<evidence type="ECO:0000256" key="1">
    <source>
        <dbReference type="ARBA" id="ARBA00022857"/>
    </source>
</evidence>
<evidence type="ECO:0000313" key="5">
    <source>
        <dbReference type="EMBL" id="RVX22763.1"/>
    </source>
</evidence>
<dbReference type="Pfam" id="PF01370">
    <property type="entry name" value="Epimerase"/>
    <property type="match status" value="1"/>
</dbReference>
<evidence type="ECO:0000256" key="2">
    <source>
        <dbReference type="ARBA" id="ARBA00023002"/>
    </source>
</evidence>
<name>A0A438KNI9_VITVI</name>
<dbReference type="GO" id="GO:0016491">
    <property type="term" value="F:oxidoreductase activity"/>
    <property type="evidence" value="ECO:0007669"/>
    <property type="project" value="UniProtKB-KW"/>
</dbReference>
<dbReference type="CDD" id="cd08958">
    <property type="entry name" value="FR_SDR_e"/>
    <property type="match status" value="1"/>
</dbReference>
<comment type="similarity">
    <text evidence="3">Belongs to the NAD(P)-dependent epimerase/dehydratase family. Dihydroflavonol-4-reductase subfamily.</text>
</comment>
<dbReference type="EMBL" id="QGNW01000002">
    <property type="protein sequence ID" value="RVX22763.1"/>
    <property type="molecule type" value="Genomic_DNA"/>
</dbReference>
<dbReference type="Proteomes" id="UP000288805">
    <property type="component" value="Unassembled WGS sequence"/>
</dbReference>
<evidence type="ECO:0000259" key="4">
    <source>
        <dbReference type="Pfam" id="PF01370"/>
    </source>
</evidence>
<dbReference type="InterPro" id="IPR036291">
    <property type="entry name" value="NAD(P)-bd_dom_sf"/>
</dbReference>
<comment type="caution">
    <text evidence="5">The sequence shown here is derived from an EMBL/GenBank/DDBJ whole genome shotgun (WGS) entry which is preliminary data.</text>
</comment>
<reference evidence="5 6" key="1">
    <citation type="journal article" date="2018" name="PLoS Genet.">
        <title>Population sequencing reveals clonal diversity and ancestral inbreeding in the grapevine cultivar Chardonnay.</title>
        <authorList>
            <person name="Roach M.J."/>
            <person name="Johnson D.L."/>
            <person name="Bohlmann J."/>
            <person name="van Vuuren H.J."/>
            <person name="Jones S.J."/>
            <person name="Pretorius I.S."/>
            <person name="Schmidt S.A."/>
            <person name="Borneman A.R."/>
        </authorList>
    </citation>
    <scope>NUCLEOTIDE SEQUENCE [LARGE SCALE GENOMIC DNA]</scope>
    <source>
        <strain evidence="6">cv. Chardonnay</strain>
        <tissue evidence="5">Leaf</tissue>
    </source>
</reference>
<accession>A0A438KNI9</accession>
<dbReference type="Gene3D" id="3.40.50.720">
    <property type="entry name" value="NAD(P)-binding Rossmann-like Domain"/>
    <property type="match status" value="2"/>
</dbReference>
<dbReference type="InterPro" id="IPR050425">
    <property type="entry name" value="NAD(P)_dehydrat-like"/>
</dbReference>
<dbReference type="InterPro" id="IPR001509">
    <property type="entry name" value="Epimerase_deHydtase"/>
</dbReference>
<dbReference type="PANTHER" id="PTHR10366">
    <property type="entry name" value="NAD DEPENDENT EPIMERASE/DEHYDRATASE"/>
    <property type="match status" value="1"/>
</dbReference>
<feature type="domain" description="NAD-dependent epimerase/dehydratase" evidence="4">
    <location>
        <begin position="14"/>
        <end position="211"/>
    </location>
</feature>
<evidence type="ECO:0000256" key="3">
    <source>
        <dbReference type="ARBA" id="ARBA00023445"/>
    </source>
</evidence>
<organism evidence="5 6">
    <name type="scientific">Vitis vinifera</name>
    <name type="common">Grape</name>
    <dbReference type="NCBI Taxonomy" id="29760"/>
    <lineage>
        <taxon>Eukaryota</taxon>
        <taxon>Viridiplantae</taxon>
        <taxon>Streptophyta</taxon>
        <taxon>Embryophyta</taxon>
        <taxon>Tracheophyta</taxon>
        <taxon>Spermatophyta</taxon>
        <taxon>Magnoliopsida</taxon>
        <taxon>eudicotyledons</taxon>
        <taxon>Gunneridae</taxon>
        <taxon>Pentapetalae</taxon>
        <taxon>rosids</taxon>
        <taxon>Vitales</taxon>
        <taxon>Vitaceae</taxon>
        <taxon>Viteae</taxon>
        <taxon>Vitis</taxon>
    </lineage>
</organism>
<gene>
    <name evidence="5" type="primary">CCR1_27</name>
    <name evidence="5" type="ORF">CK203_008239</name>
</gene>